<organismHost>
    <name type="scientific">Bos taurus</name>
    <name type="common">Bovine</name>
    <dbReference type="NCBI Taxonomy" id="9913"/>
</organismHost>
<evidence type="ECO:0000313" key="2">
    <source>
        <dbReference type="Proteomes" id="UP000008765"/>
    </source>
</evidence>
<organismHost>
    <name type="scientific">Rattus norvegicus</name>
    <name type="common">Rat</name>
    <dbReference type="NCBI Taxonomy" id="10116"/>
</organismHost>
<organismHost>
    <name type="scientific">Loxodonta africana</name>
    <name type="common">African elephant</name>
    <dbReference type="NCBI Taxonomy" id="9785"/>
</organismHost>
<protein>
    <submittedName>
        <fullName evidence="1">Foot and mouth disease virus (FMDV-O1K) RNA for polyprotein</fullName>
    </submittedName>
</protein>
<dbReference type="EMBL" id="X00871">
    <property type="protein sequence ID" value="CAA25415.1"/>
    <property type="molecule type" value="Genomic_RNA"/>
</dbReference>
<proteinExistence type="predicted"/>
<reference evidence="1 2" key="1">
    <citation type="journal article" date="1984" name="Nucleic Acids Res.">
        <title>Nucleotide sequence and genome organization of foot-and-mouth disease virus.</title>
        <authorList>
            <person name="Forss S."/>
            <person name="Strebel K."/>
            <person name="Beck E."/>
            <person name="Schaller H."/>
        </authorList>
    </citation>
    <scope>NUCLEOTIDE SEQUENCE [LARGE SCALE GENOMIC DNA]</scope>
    <source>
        <strain evidence="2">Isolate Bovine/Germany/O1Kaufbeuren/1966 serotype O</strain>
    </source>
</reference>
<organismHost>
    <name type="scientific">Capra hircus</name>
    <name type="common">Goat</name>
    <dbReference type="NCBI Taxonomy" id="9925"/>
</organismHost>
<organismHost>
    <name type="scientific">Sus scrofa</name>
    <name type="common">Pig</name>
    <dbReference type="NCBI Taxonomy" id="9823"/>
</organismHost>
<accession>Q84770</accession>
<organismHost>
    <name type="scientific">Ovis aries</name>
    <name type="common">Sheep</name>
    <dbReference type="NCBI Taxonomy" id="9940"/>
</organismHost>
<organismHost>
    <name type="scientific">Erinaceidae</name>
    <name type="common">hedgehogs</name>
    <dbReference type="NCBI Taxonomy" id="9363"/>
</organismHost>
<evidence type="ECO:0000313" key="1">
    <source>
        <dbReference type="EMBL" id="CAA25415.1"/>
    </source>
</evidence>
<name>Q84770_FMDVO</name>
<sequence length="92" mass="10155">MKPQDLPSLGSKTTNTHSFARFHEKWDVCARNAPSLEEDLYKHDLCRFPQLTQTVQLETPPGLSRSRGVTFCTVFDSTLDPLASVSSGTAVS</sequence>
<organism evidence="1 2">
    <name type="scientific">Foot-and-mouth disease virus serotype O</name>
    <name type="common">FMDV</name>
    <dbReference type="NCBI Taxonomy" id="12118"/>
    <lineage>
        <taxon>Viruses</taxon>
        <taxon>Riboviria</taxon>
        <taxon>Orthornavirae</taxon>
        <taxon>Pisuviricota</taxon>
        <taxon>Pisoniviricetes</taxon>
        <taxon>Picornavirales</taxon>
        <taxon>Picornaviridae</taxon>
        <taxon>Caphthovirinae</taxon>
        <taxon>Aphthovirus</taxon>
        <taxon>Aphthovirus vesiculae</taxon>
        <taxon>Foot-and-mouth disease virus</taxon>
    </lineage>
</organism>
<organismHost>
    <name type="scientific">Cervidae</name>
    <name type="common">Deer</name>
    <dbReference type="NCBI Taxonomy" id="9850"/>
</organismHost>
<dbReference type="Proteomes" id="UP000008765">
    <property type="component" value="Genome"/>
</dbReference>
<keyword evidence="2" id="KW-1185">Reference proteome</keyword>